<dbReference type="InterPro" id="IPR022742">
    <property type="entry name" value="Hydrolase_4"/>
</dbReference>
<protein>
    <submittedName>
        <fullName evidence="2">Lysophospholipase</fullName>
    </submittedName>
</protein>
<dbReference type="InterPro" id="IPR000073">
    <property type="entry name" value="AB_hydrolase_1"/>
</dbReference>
<dbReference type="InterPro" id="IPR051044">
    <property type="entry name" value="MAG_DAG_Lipase"/>
</dbReference>
<dbReference type="RefSeq" id="WP_084257622.1">
    <property type="nucleotide sequence ID" value="NZ_FWWV01000035.1"/>
</dbReference>
<dbReference type="EMBL" id="FWWV01000035">
    <property type="protein sequence ID" value="SMB87735.1"/>
    <property type="molecule type" value="Genomic_DNA"/>
</dbReference>
<accession>A0A1W1V326</accession>
<dbReference type="Gene3D" id="3.40.50.1820">
    <property type="entry name" value="alpha/beta hydrolase"/>
    <property type="match status" value="1"/>
</dbReference>
<organism evidence="2 3">
    <name type="scientific">Pasteurella testudinis DSM 23072</name>
    <dbReference type="NCBI Taxonomy" id="1122938"/>
    <lineage>
        <taxon>Bacteria</taxon>
        <taxon>Pseudomonadati</taxon>
        <taxon>Pseudomonadota</taxon>
        <taxon>Gammaproteobacteria</taxon>
        <taxon>Pasteurellales</taxon>
        <taxon>Pasteurellaceae</taxon>
        <taxon>Pasteurella</taxon>
    </lineage>
</organism>
<evidence type="ECO:0000259" key="1">
    <source>
        <dbReference type="Pfam" id="PF12146"/>
    </source>
</evidence>
<sequence>MEREPHFGQFALKTLKPFAERFTLQYVDGQRGCRIAYRFFEHDQRELTNARKLMILVSGRGENLLKWTEIAYDFYHQGFDVLTFDHRGQGYSQRLLADPEKGYIDRFDYYLDDLDLVLHSVNQRYDYRQQIMLAHSMGGLIATLYLAKYPHKIDKLILNAPLFALPLKHPFWDTLSVHLMVLLGQEQRYVFGRTSYKPLDPEHNDLSFCKTRMKWTNRINRRFPELHLGGPTFRWVSQCLNQFGKLPRAIKKINVPVLVLQAEKEVIVSNRQIEHHARLFADLRHEIIHNAKHEILFERDPIRTLAMDKIADFLQQT</sequence>
<dbReference type="SUPFAM" id="SSF53474">
    <property type="entry name" value="alpha/beta-Hydrolases"/>
    <property type="match status" value="1"/>
</dbReference>
<dbReference type="Pfam" id="PF12146">
    <property type="entry name" value="Hydrolase_4"/>
    <property type="match status" value="1"/>
</dbReference>
<dbReference type="STRING" id="1122938.SAMN05660772_01074"/>
<reference evidence="3" key="1">
    <citation type="submission" date="2017-04" db="EMBL/GenBank/DDBJ databases">
        <authorList>
            <person name="Varghese N."/>
            <person name="Submissions S."/>
        </authorList>
    </citation>
    <scope>NUCLEOTIDE SEQUENCE [LARGE SCALE GENOMIC DNA]</scope>
    <source>
        <strain evidence="3">DSM 23072</strain>
    </source>
</reference>
<dbReference type="AlphaFoldDB" id="A0A1W1V326"/>
<dbReference type="Proteomes" id="UP000192408">
    <property type="component" value="Unassembled WGS sequence"/>
</dbReference>
<feature type="domain" description="Serine aminopeptidase S33" evidence="1">
    <location>
        <begin position="49"/>
        <end position="300"/>
    </location>
</feature>
<gene>
    <name evidence="2" type="ORF">SAMN05660772_01074</name>
</gene>
<dbReference type="PRINTS" id="PR00111">
    <property type="entry name" value="ABHYDROLASE"/>
</dbReference>
<proteinExistence type="predicted"/>
<evidence type="ECO:0000313" key="2">
    <source>
        <dbReference type="EMBL" id="SMB87735.1"/>
    </source>
</evidence>
<evidence type="ECO:0000313" key="3">
    <source>
        <dbReference type="Proteomes" id="UP000192408"/>
    </source>
</evidence>
<dbReference type="InterPro" id="IPR029058">
    <property type="entry name" value="AB_hydrolase_fold"/>
</dbReference>
<dbReference type="PANTHER" id="PTHR11614">
    <property type="entry name" value="PHOSPHOLIPASE-RELATED"/>
    <property type="match status" value="1"/>
</dbReference>
<keyword evidence="3" id="KW-1185">Reference proteome</keyword>
<name>A0A1W1V326_9PAST</name>